<dbReference type="AlphaFoldDB" id="A0A9Q8SMN8"/>
<proteinExistence type="inferred from homology"/>
<dbReference type="PANTHER" id="PTHR31121:SF2">
    <property type="entry name" value="MANNOSYLTRANSFERASE KTR5-RELATED"/>
    <property type="match status" value="1"/>
</dbReference>
<name>A0A9Q8SMN8_9PEZI</name>
<comment type="similarity">
    <text evidence="1">Belongs to the glycosyltransferase 15 family.</text>
</comment>
<dbReference type="InterPro" id="IPR002685">
    <property type="entry name" value="Glyco_trans_15"/>
</dbReference>
<dbReference type="SUPFAM" id="SSF53448">
    <property type="entry name" value="Nucleotide-diphospho-sugar transferases"/>
    <property type="match status" value="1"/>
</dbReference>
<reference evidence="4" key="1">
    <citation type="journal article" date="2021" name="Mol. Plant Microbe Interact.">
        <title>Complete Genome Sequence of the Plant-Pathogenic Fungus Colletotrichum lupini.</title>
        <authorList>
            <person name="Baroncelli R."/>
            <person name="Pensec F."/>
            <person name="Da Lio D."/>
            <person name="Boufleur T."/>
            <person name="Vicente I."/>
            <person name="Sarrocco S."/>
            <person name="Picot A."/>
            <person name="Baraldi E."/>
            <person name="Sukno S."/>
            <person name="Thon M."/>
            <person name="Le Floch G."/>
        </authorList>
    </citation>
    <scope>NUCLEOTIDE SEQUENCE</scope>
    <source>
        <strain evidence="4">IMI 504893</strain>
    </source>
</reference>
<dbReference type="Pfam" id="PF01793">
    <property type="entry name" value="Glyco_transf_15"/>
    <property type="match status" value="1"/>
</dbReference>
<dbReference type="KEGG" id="clup:CLUP02_05669"/>
<sequence>MDAWLLFQGSGCTSFINRQKTLSHYNREPVRWTKKPRKLLRRVLGDKHATLQSGGAPSYWTPASRVLSAPIFFTSKSPLALCRRIEFPNVISIGGMGRGISASPADLAGLCNQMKMAASPGTRAILEIFRWPSETRGLNNRNPASTMSIGKPSRSWPLKHGRTVFPRHGTANGTRYCEPLVQQTMGGPLLLCVTLSLESVSGAVWKSQSNSATRQCKRCPRSENESFTKKVFEARGEINWLMARQAAGRTPELPIKKSVLINEVLKTSTNSSQLCKDEVEWAFPKAGFVRDLDEKVFLSQRTFVRYTQKGQETVDSARRPALLRRMAGGSEQNAASTTSFFDPIISLWSLCNGSQCRPILRLDGVQTIAELVKGLSPPKLLSLHSTASLEGAGPKSSPGPDFTCLWPVPPIAMIRRYLSPRRRPSRFRLPSWLWLLLAFGVMESVLHCRTFNAPRPTVEQDPPFYTSCREPDVTGKRENGVLVMLAKNSELKEANHTVASLEKHFNRWFHYPIVFLNNEPFDDRFIEVLNSTASGGATFEVIPQEDWTYPAWVNQTAAKSSIVEQGARGTMHAGQEGYHHMCRFYSGSFYQLEALRKYKWYWRLEPDVDFLCSITYDPFVEMARRKKVYGFTISLWEEWDTVPSLFRHTAEFKEAFDLASSALWKAMMEPSWLPYPLRPLMSLLPHRDQSGDAWSGCHYWSNFEIANLDFFRGKQYQAFFKALDDTGGFYFEREAKLLPSFSTVSFDAPSSKTCRVASRPTTFSPLCPNPWQPEVDH</sequence>
<evidence type="ECO:0000256" key="3">
    <source>
        <dbReference type="ARBA" id="ARBA00022679"/>
    </source>
</evidence>
<dbReference type="GO" id="GO:0016020">
    <property type="term" value="C:membrane"/>
    <property type="evidence" value="ECO:0007669"/>
    <property type="project" value="InterPro"/>
</dbReference>
<evidence type="ECO:0000256" key="1">
    <source>
        <dbReference type="ARBA" id="ARBA00007677"/>
    </source>
</evidence>
<keyword evidence="3" id="KW-0808">Transferase</keyword>
<organism evidence="4 5">
    <name type="scientific">Colletotrichum lupini</name>
    <dbReference type="NCBI Taxonomy" id="145971"/>
    <lineage>
        <taxon>Eukaryota</taxon>
        <taxon>Fungi</taxon>
        <taxon>Dikarya</taxon>
        <taxon>Ascomycota</taxon>
        <taxon>Pezizomycotina</taxon>
        <taxon>Sordariomycetes</taxon>
        <taxon>Hypocreomycetidae</taxon>
        <taxon>Glomerellales</taxon>
        <taxon>Glomerellaceae</taxon>
        <taxon>Colletotrichum</taxon>
        <taxon>Colletotrichum acutatum species complex</taxon>
    </lineage>
</organism>
<gene>
    <name evidence="4" type="ORF">CLUP02_05669</name>
</gene>
<accession>A0A9Q8SMN8</accession>
<dbReference type="GO" id="GO:0000026">
    <property type="term" value="F:alpha-1,2-mannosyltransferase activity"/>
    <property type="evidence" value="ECO:0007669"/>
    <property type="project" value="TreeGrafter"/>
</dbReference>
<dbReference type="PANTHER" id="PTHR31121">
    <property type="entry name" value="ALPHA-1,2 MANNOSYLTRANSFERASE KTR1"/>
    <property type="match status" value="1"/>
</dbReference>
<dbReference type="GO" id="GO:0000032">
    <property type="term" value="P:cell wall mannoprotein biosynthetic process"/>
    <property type="evidence" value="ECO:0007669"/>
    <property type="project" value="TreeGrafter"/>
</dbReference>
<keyword evidence="2" id="KW-0328">Glycosyltransferase</keyword>
<protein>
    <submittedName>
        <fullName evidence="4">Glycolipid 2-alpha-mannosyltransferase</fullName>
    </submittedName>
</protein>
<dbReference type="Gene3D" id="3.90.550.10">
    <property type="entry name" value="Spore Coat Polysaccharide Biosynthesis Protein SpsA, Chain A"/>
    <property type="match status" value="1"/>
</dbReference>
<dbReference type="EMBL" id="CP019475">
    <property type="protein sequence ID" value="UQC80187.1"/>
    <property type="molecule type" value="Genomic_DNA"/>
</dbReference>
<evidence type="ECO:0000256" key="2">
    <source>
        <dbReference type="ARBA" id="ARBA00022676"/>
    </source>
</evidence>
<dbReference type="GeneID" id="73339685"/>
<evidence type="ECO:0000313" key="4">
    <source>
        <dbReference type="EMBL" id="UQC80187.1"/>
    </source>
</evidence>
<evidence type="ECO:0000313" key="5">
    <source>
        <dbReference type="Proteomes" id="UP000830671"/>
    </source>
</evidence>
<dbReference type="RefSeq" id="XP_049141818.1">
    <property type="nucleotide sequence ID" value="XM_049284675.1"/>
</dbReference>
<dbReference type="GO" id="GO:0006487">
    <property type="term" value="P:protein N-linked glycosylation"/>
    <property type="evidence" value="ECO:0007669"/>
    <property type="project" value="TreeGrafter"/>
</dbReference>
<dbReference type="GO" id="GO:0005794">
    <property type="term" value="C:Golgi apparatus"/>
    <property type="evidence" value="ECO:0007669"/>
    <property type="project" value="TreeGrafter"/>
</dbReference>
<dbReference type="InterPro" id="IPR029044">
    <property type="entry name" value="Nucleotide-diphossugar_trans"/>
</dbReference>
<keyword evidence="5" id="KW-1185">Reference proteome</keyword>
<dbReference type="Proteomes" id="UP000830671">
    <property type="component" value="Chromosome 3"/>
</dbReference>